<dbReference type="OrthoDB" id="358920at2157"/>
<dbReference type="InterPro" id="IPR051606">
    <property type="entry name" value="Polyketide_Oxido-like"/>
</dbReference>
<comment type="caution">
    <text evidence="2">The sequence shown here is derived from an EMBL/GenBank/DDBJ whole genome shotgun (WGS) entry which is preliminary data.</text>
</comment>
<gene>
    <name evidence="2" type="ORF">C496_10681</name>
</gene>
<reference evidence="2 3" key="1">
    <citation type="journal article" date="2014" name="PLoS Genet.">
        <title>Phylogenetically driven sequencing of extremely halophilic archaea reveals strategies for static and dynamic osmo-response.</title>
        <authorList>
            <person name="Becker E.A."/>
            <person name="Seitzer P.M."/>
            <person name="Tritt A."/>
            <person name="Larsen D."/>
            <person name="Krusor M."/>
            <person name="Yao A.I."/>
            <person name="Wu D."/>
            <person name="Madern D."/>
            <person name="Eisen J.A."/>
            <person name="Darling A.E."/>
            <person name="Facciotti M.T."/>
        </authorList>
    </citation>
    <scope>NUCLEOTIDE SEQUENCE [LARGE SCALE GENOMIC DNA]</scope>
    <source>
        <strain evidence="2 3">GA33</strain>
    </source>
</reference>
<dbReference type="InterPro" id="IPR016040">
    <property type="entry name" value="NAD(P)-bd_dom"/>
</dbReference>
<dbReference type="EMBL" id="AOHW01000030">
    <property type="protein sequence ID" value="ELY40767.1"/>
    <property type="molecule type" value="Genomic_DNA"/>
</dbReference>
<evidence type="ECO:0000259" key="1">
    <source>
        <dbReference type="Pfam" id="PF13460"/>
    </source>
</evidence>
<sequence length="166" mass="17584">MRVVAGNVYTGDGVLDAVRGADAVVSVLGQGEDSPTDLLSVAGENISRAMAETGVSRFVTLVGAGVREDGESVSLGGKMMGVLLKLLARVVLEDAESHVEHVRATDLDWTVVRVPRLGEGDPSGEYRAGDVDLGFEAIDRADVARFILDSLENDEYSRRMPKVGPA</sequence>
<dbReference type="SUPFAM" id="SSF51735">
    <property type="entry name" value="NAD(P)-binding Rossmann-fold domains"/>
    <property type="match status" value="1"/>
</dbReference>
<organism evidence="2 3">
    <name type="scientific">Natronorubrum tibetense GA33</name>
    <dbReference type="NCBI Taxonomy" id="1114856"/>
    <lineage>
        <taxon>Archaea</taxon>
        <taxon>Methanobacteriati</taxon>
        <taxon>Methanobacteriota</taxon>
        <taxon>Stenosarchaea group</taxon>
        <taxon>Halobacteria</taxon>
        <taxon>Halobacteriales</taxon>
        <taxon>Natrialbaceae</taxon>
        <taxon>Natronorubrum</taxon>
    </lineage>
</organism>
<evidence type="ECO:0000313" key="2">
    <source>
        <dbReference type="EMBL" id="ELY40767.1"/>
    </source>
</evidence>
<dbReference type="Gene3D" id="3.40.50.720">
    <property type="entry name" value="NAD(P)-binding Rossmann-like Domain"/>
    <property type="match status" value="1"/>
</dbReference>
<dbReference type="GO" id="GO:0004074">
    <property type="term" value="F:biliverdin reductase [NAD(P)H] activity"/>
    <property type="evidence" value="ECO:0007669"/>
    <property type="project" value="TreeGrafter"/>
</dbReference>
<protein>
    <recommendedName>
        <fullName evidence="1">NAD(P)-binding domain-containing protein</fullName>
    </recommendedName>
</protein>
<feature type="domain" description="NAD(P)-binding" evidence="1">
    <location>
        <begin position="2"/>
        <end position="153"/>
    </location>
</feature>
<dbReference type="GO" id="GO:0042602">
    <property type="term" value="F:riboflavin reductase (NADPH) activity"/>
    <property type="evidence" value="ECO:0007669"/>
    <property type="project" value="TreeGrafter"/>
</dbReference>
<dbReference type="PATRIC" id="fig|1114856.3.peg.2224"/>
<name>L9VUU6_9EURY</name>
<dbReference type="PANTHER" id="PTHR43355:SF2">
    <property type="entry name" value="FLAVIN REDUCTASE (NADPH)"/>
    <property type="match status" value="1"/>
</dbReference>
<dbReference type="STRING" id="1114856.GCA_000383975_02558"/>
<dbReference type="Pfam" id="PF13460">
    <property type="entry name" value="NAD_binding_10"/>
    <property type="match status" value="1"/>
</dbReference>
<accession>L9VUU6</accession>
<evidence type="ECO:0000313" key="3">
    <source>
        <dbReference type="Proteomes" id="UP000011599"/>
    </source>
</evidence>
<dbReference type="Proteomes" id="UP000011599">
    <property type="component" value="Unassembled WGS sequence"/>
</dbReference>
<dbReference type="RefSeq" id="WP_006089967.1">
    <property type="nucleotide sequence ID" value="NZ_AOHW01000030.1"/>
</dbReference>
<dbReference type="PANTHER" id="PTHR43355">
    <property type="entry name" value="FLAVIN REDUCTASE (NADPH)"/>
    <property type="match status" value="1"/>
</dbReference>
<dbReference type="InterPro" id="IPR036291">
    <property type="entry name" value="NAD(P)-bd_dom_sf"/>
</dbReference>
<proteinExistence type="predicted"/>
<dbReference type="AlphaFoldDB" id="L9VUU6"/>
<dbReference type="eggNOG" id="arCOG03015">
    <property type="taxonomic scope" value="Archaea"/>
</dbReference>
<keyword evidence="3" id="KW-1185">Reference proteome</keyword>